<name>A0A151P3X3_ALLMI</name>
<comment type="caution">
    <text evidence="1">The sequence shown here is derived from an EMBL/GenBank/DDBJ whole genome shotgun (WGS) entry which is preliminary data.</text>
</comment>
<dbReference type="Proteomes" id="UP000050525">
    <property type="component" value="Unassembled WGS sequence"/>
</dbReference>
<proteinExistence type="predicted"/>
<gene>
    <name evidence="1" type="ORF">Y1Q_0015288</name>
</gene>
<evidence type="ECO:0000313" key="1">
    <source>
        <dbReference type="EMBL" id="KYO43748.1"/>
    </source>
</evidence>
<organism evidence="1 2">
    <name type="scientific">Alligator mississippiensis</name>
    <name type="common">American alligator</name>
    <dbReference type="NCBI Taxonomy" id="8496"/>
    <lineage>
        <taxon>Eukaryota</taxon>
        <taxon>Metazoa</taxon>
        <taxon>Chordata</taxon>
        <taxon>Craniata</taxon>
        <taxon>Vertebrata</taxon>
        <taxon>Euteleostomi</taxon>
        <taxon>Archelosauria</taxon>
        <taxon>Archosauria</taxon>
        <taxon>Crocodylia</taxon>
        <taxon>Alligatoridae</taxon>
        <taxon>Alligatorinae</taxon>
        <taxon>Alligator</taxon>
    </lineage>
</organism>
<sequence length="75" mass="8791">MLFMQQLDFILAMRKCGHNRLLALKERDTVLLERMLKAHEWQAAMMAQAMEEMEEEGWVLDTILAMADTFMLLST</sequence>
<dbReference type="EMBL" id="AKHW03001130">
    <property type="protein sequence ID" value="KYO43748.1"/>
    <property type="molecule type" value="Genomic_DNA"/>
</dbReference>
<protein>
    <submittedName>
        <fullName evidence="1">Uncharacterized protein</fullName>
    </submittedName>
</protein>
<reference evidence="1 2" key="1">
    <citation type="journal article" date="2012" name="Genome Biol.">
        <title>Sequencing three crocodilian genomes to illuminate the evolution of archosaurs and amniotes.</title>
        <authorList>
            <person name="St John J.A."/>
            <person name="Braun E.L."/>
            <person name="Isberg S.R."/>
            <person name="Miles L.G."/>
            <person name="Chong A.Y."/>
            <person name="Gongora J."/>
            <person name="Dalzell P."/>
            <person name="Moran C."/>
            <person name="Bed'hom B."/>
            <person name="Abzhanov A."/>
            <person name="Burgess S.C."/>
            <person name="Cooksey A.M."/>
            <person name="Castoe T.A."/>
            <person name="Crawford N.G."/>
            <person name="Densmore L.D."/>
            <person name="Drew J.C."/>
            <person name="Edwards S.V."/>
            <person name="Faircloth B.C."/>
            <person name="Fujita M.K."/>
            <person name="Greenwold M.J."/>
            <person name="Hoffmann F.G."/>
            <person name="Howard J.M."/>
            <person name="Iguchi T."/>
            <person name="Janes D.E."/>
            <person name="Khan S.Y."/>
            <person name="Kohno S."/>
            <person name="de Koning A.J."/>
            <person name="Lance S.L."/>
            <person name="McCarthy F.M."/>
            <person name="McCormack J.E."/>
            <person name="Merchant M.E."/>
            <person name="Peterson D.G."/>
            <person name="Pollock D.D."/>
            <person name="Pourmand N."/>
            <person name="Raney B.J."/>
            <person name="Roessler K.A."/>
            <person name="Sanford J.R."/>
            <person name="Sawyer R.H."/>
            <person name="Schmidt C.J."/>
            <person name="Triplett E.W."/>
            <person name="Tuberville T.D."/>
            <person name="Venegas-Anaya M."/>
            <person name="Howard J.T."/>
            <person name="Jarvis E.D."/>
            <person name="Guillette L.J.Jr."/>
            <person name="Glenn T.C."/>
            <person name="Green R.E."/>
            <person name="Ray D.A."/>
        </authorList>
    </citation>
    <scope>NUCLEOTIDE SEQUENCE [LARGE SCALE GENOMIC DNA]</scope>
    <source>
        <strain evidence="1">KSC_2009_1</strain>
    </source>
</reference>
<keyword evidence="2" id="KW-1185">Reference proteome</keyword>
<dbReference type="AlphaFoldDB" id="A0A151P3X3"/>
<accession>A0A151P3X3</accession>
<evidence type="ECO:0000313" key="2">
    <source>
        <dbReference type="Proteomes" id="UP000050525"/>
    </source>
</evidence>